<dbReference type="Proteomes" id="UP000014073">
    <property type="component" value="Unassembled WGS sequence"/>
</dbReference>
<protein>
    <recommendedName>
        <fullName evidence="4">Tetratricopeptide repeat protein</fullName>
    </recommendedName>
</protein>
<sequence>MIMKKYASLLIGIAGCVLASCSSVQFLSFDQLCPADVSFPEQLRNVAVVNNMPPIPSPKSGVLTLGHLEGDGKTSAEALAESLADTRYFDQVIICDSALRSEGSAGTSSLSARQVEQLTRDLGADAIFSFDRVQIETRKEDVFYPEFGAVLSVAHVKLTPQVQVYVPGRDKPLFTLVKTDSLGWEIDPTVSDKTVIPEVSSYAASILTGHLVPHWVSADRIYFDGGCADMRDAGVSVREGDWKAAQELWTKLYEASKKGNLKMKSAFNLALSYEMLGDMNQAVSWLEKAKSLVKPDSDYAQLVSFYDRQLQERLRQWTQLNIQMHRFDNNF</sequence>
<dbReference type="AlphaFoldDB" id="S0FAH3"/>
<evidence type="ECO:0000313" key="2">
    <source>
        <dbReference type="EMBL" id="EEF75526.1"/>
    </source>
</evidence>
<proteinExistence type="predicted"/>
<keyword evidence="1" id="KW-0732">Signal</keyword>
<name>S0FAH3_9BACT</name>
<gene>
    <name evidence="2" type="ORF">BACCOPRO_01015</name>
</gene>
<dbReference type="HOGENOM" id="CLU_066593_0_0_10"/>
<organism evidence="2 3">
    <name type="scientific">Phocaeicola coprophilus DSM 18228 = JCM 13818</name>
    <dbReference type="NCBI Taxonomy" id="547042"/>
    <lineage>
        <taxon>Bacteria</taxon>
        <taxon>Pseudomonadati</taxon>
        <taxon>Bacteroidota</taxon>
        <taxon>Bacteroidia</taxon>
        <taxon>Bacteroidales</taxon>
        <taxon>Bacteroidaceae</taxon>
        <taxon>Phocaeicola</taxon>
    </lineage>
</organism>
<dbReference type="EMBL" id="ACBW01000078">
    <property type="protein sequence ID" value="EEF75526.1"/>
    <property type="molecule type" value="Genomic_DNA"/>
</dbReference>
<feature type="signal peptide" evidence="1">
    <location>
        <begin position="1"/>
        <end position="19"/>
    </location>
</feature>
<dbReference type="eggNOG" id="COG0457">
    <property type="taxonomic scope" value="Bacteria"/>
</dbReference>
<feature type="chain" id="PRO_5004486466" description="Tetratricopeptide repeat protein" evidence="1">
    <location>
        <begin position="20"/>
        <end position="331"/>
    </location>
</feature>
<dbReference type="InterPro" id="IPR045921">
    <property type="entry name" value="DUF6340"/>
</dbReference>
<dbReference type="SUPFAM" id="SSF48452">
    <property type="entry name" value="TPR-like"/>
    <property type="match status" value="1"/>
</dbReference>
<dbReference type="Pfam" id="PF19867">
    <property type="entry name" value="DUF6340"/>
    <property type="match status" value="1"/>
</dbReference>
<accession>S0FAH3</accession>
<evidence type="ECO:0000313" key="3">
    <source>
        <dbReference type="Proteomes" id="UP000014073"/>
    </source>
</evidence>
<dbReference type="InterPro" id="IPR011990">
    <property type="entry name" value="TPR-like_helical_dom_sf"/>
</dbReference>
<reference evidence="2 3" key="1">
    <citation type="submission" date="2008-12" db="EMBL/GenBank/DDBJ databases">
        <authorList>
            <person name="Fulton L."/>
            <person name="Clifton S."/>
            <person name="Fulton B."/>
            <person name="Xu J."/>
            <person name="Minx P."/>
            <person name="Pepin K.H."/>
            <person name="Johnson M."/>
            <person name="Bhonagiri V."/>
            <person name="Nash W.E."/>
            <person name="Mardis E.R."/>
            <person name="Wilson R.K."/>
        </authorList>
    </citation>
    <scope>NUCLEOTIDE SEQUENCE [LARGE SCALE GENOMIC DNA]</scope>
    <source>
        <strain evidence="2 3">DSM 18228</strain>
    </source>
</reference>
<evidence type="ECO:0008006" key="4">
    <source>
        <dbReference type="Google" id="ProtNLM"/>
    </source>
</evidence>
<keyword evidence="3" id="KW-1185">Reference proteome</keyword>
<dbReference type="STRING" id="547042.BACCOPRO_01015"/>
<comment type="caution">
    <text evidence="2">The sequence shown here is derived from an EMBL/GenBank/DDBJ whole genome shotgun (WGS) entry which is preliminary data.</text>
</comment>
<dbReference type="PROSITE" id="PS51257">
    <property type="entry name" value="PROKAR_LIPOPROTEIN"/>
    <property type="match status" value="1"/>
</dbReference>
<evidence type="ECO:0000256" key="1">
    <source>
        <dbReference type="SAM" id="SignalP"/>
    </source>
</evidence>
<dbReference type="Gene3D" id="1.25.40.10">
    <property type="entry name" value="Tetratricopeptide repeat domain"/>
    <property type="match status" value="1"/>
</dbReference>